<sequence>MINPKEVTHDPESGNYTFVMYYSGRDVSCTVKKEHNKLHVHIDNNLQAELEIKDDDTLVQISGDELPDSSIEFIKKSVLG</sequence>
<accession>A0A934PRD3</accession>
<proteinExistence type="predicted"/>
<protein>
    <submittedName>
        <fullName evidence="1">Uncharacterized protein</fullName>
    </submittedName>
</protein>
<evidence type="ECO:0000313" key="1">
    <source>
        <dbReference type="EMBL" id="MBK0378057.1"/>
    </source>
</evidence>
<dbReference type="AlphaFoldDB" id="A0A934PRD3"/>
<dbReference type="Proteomes" id="UP000613193">
    <property type="component" value="Unassembled WGS sequence"/>
</dbReference>
<organism evidence="1 2">
    <name type="scientific">Mucilaginibacter segetis</name>
    <dbReference type="NCBI Taxonomy" id="2793071"/>
    <lineage>
        <taxon>Bacteria</taxon>
        <taxon>Pseudomonadati</taxon>
        <taxon>Bacteroidota</taxon>
        <taxon>Sphingobacteriia</taxon>
        <taxon>Sphingobacteriales</taxon>
        <taxon>Sphingobacteriaceae</taxon>
        <taxon>Mucilaginibacter</taxon>
    </lineage>
</organism>
<name>A0A934PRD3_9SPHI</name>
<comment type="caution">
    <text evidence="1">The sequence shown here is derived from an EMBL/GenBank/DDBJ whole genome shotgun (WGS) entry which is preliminary data.</text>
</comment>
<keyword evidence="2" id="KW-1185">Reference proteome</keyword>
<gene>
    <name evidence="1" type="ORF">I5M19_01960</name>
</gene>
<evidence type="ECO:0000313" key="2">
    <source>
        <dbReference type="Proteomes" id="UP000613193"/>
    </source>
</evidence>
<dbReference type="EMBL" id="JAEHFW010000001">
    <property type="protein sequence ID" value="MBK0378057.1"/>
    <property type="molecule type" value="Genomic_DNA"/>
</dbReference>
<dbReference type="RefSeq" id="WP_200063507.1">
    <property type="nucleotide sequence ID" value="NZ_JAEHFW010000001.1"/>
</dbReference>
<reference evidence="1" key="1">
    <citation type="submission" date="2020-12" db="EMBL/GenBank/DDBJ databases">
        <title>Bacterial novel species Mucilaginibacter sp. SD-g isolated from soil.</title>
        <authorList>
            <person name="Jung H.-Y."/>
        </authorList>
    </citation>
    <scope>NUCLEOTIDE SEQUENCE</scope>
    <source>
        <strain evidence="1">SD-g</strain>
    </source>
</reference>